<evidence type="ECO:0000256" key="2">
    <source>
        <dbReference type="ARBA" id="ARBA00023239"/>
    </source>
</evidence>
<evidence type="ECO:0000256" key="3">
    <source>
        <dbReference type="ARBA" id="ARBA00038493"/>
    </source>
</evidence>
<evidence type="ECO:0000259" key="4">
    <source>
        <dbReference type="Pfam" id="PF01965"/>
    </source>
</evidence>
<dbReference type="Gene3D" id="3.40.50.880">
    <property type="match status" value="1"/>
</dbReference>
<reference evidence="5 6" key="1">
    <citation type="submission" date="2016-01" db="EMBL/GenBank/DDBJ databases">
        <title>Molecular Mechanisms for transfer of large genomic segments between Enterococcus faecium strains.</title>
        <authorList>
            <person name="Garcia-Solache M.A."/>
            <person name="Lebreton F."/>
            <person name="Mclaughlin R.E."/>
            <person name="Whiteaker J.D."/>
            <person name="Gilmore M.S."/>
            <person name="Rice L.B."/>
        </authorList>
    </citation>
    <scope>NUCLEOTIDE SEQUENCE [LARGE SCALE GENOMIC DNA]</scope>
    <source>
        <strain evidence="5 6">D344RRF x C68</strain>
    </source>
</reference>
<dbReference type="InterPro" id="IPR029062">
    <property type="entry name" value="Class_I_gatase-like"/>
</dbReference>
<dbReference type="RefSeq" id="WP_002298477.1">
    <property type="nucleotide sequence ID" value="NZ_CP072894.1"/>
</dbReference>
<dbReference type="PANTHER" id="PTHR48094">
    <property type="entry name" value="PROTEIN/NUCLEIC ACID DEGLYCASE DJ-1-RELATED"/>
    <property type="match status" value="1"/>
</dbReference>
<gene>
    <name evidence="5" type="ORF">AWT83_06325</name>
</gene>
<dbReference type="InterPro" id="IPR050325">
    <property type="entry name" value="Prot/Nucl_acid_deglycase"/>
</dbReference>
<dbReference type="SUPFAM" id="SSF52317">
    <property type="entry name" value="Class I glutamine amidotransferase-like"/>
    <property type="match status" value="1"/>
</dbReference>
<comment type="similarity">
    <text evidence="3">Belongs to the peptidase C56 family. HSP31-like subfamily.</text>
</comment>
<dbReference type="PANTHER" id="PTHR48094:SF11">
    <property type="entry name" value="GLUTATHIONE-INDEPENDENT GLYOXALASE HSP31-RELATED"/>
    <property type="match status" value="1"/>
</dbReference>
<name>A0A132P713_ENTFC</name>
<accession>A0A132P713</accession>
<evidence type="ECO:0000313" key="6">
    <source>
        <dbReference type="Proteomes" id="UP000070452"/>
    </source>
</evidence>
<dbReference type="GO" id="GO:0019172">
    <property type="term" value="F:glyoxalase III activity"/>
    <property type="evidence" value="ECO:0007669"/>
    <property type="project" value="TreeGrafter"/>
</dbReference>
<proteinExistence type="inferred from homology"/>
<feature type="domain" description="DJ-1/PfpI" evidence="4">
    <location>
        <begin position="25"/>
        <end position="221"/>
    </location>
</feature>
<dbReference type="InterPro" id="IPR002818">
    <property type="entry name" value="DJ-1/PfpI"/>
</dbReference>
<dbReference type="GO" id="GO:0019243">
    <property type="term" value="P:methylglyoxal catabolic process to D-lactate via S-lactoyl-glutathione"/>
    <property type="evidence" value="ECO:0007669"/>
    <property type="project" value="TreeGrafter"/>
</dbReference>
<dbReference type="Proteomes" id="UP000070452">
    <property type="component" value="Unassembled WGS sequence"/>
</dbReference>
<organism evidence="5 6">
    <name type="scientific">Enterococcus faecium</name>
    <name type="common">Streptococcus faecium</name>
    <dbReference type="NCBI Taxonomy" id="1352"/>
    <lineage>
        <taxon>Bacteria</taxon>
        <taxon>Bacillati</taxon>
        <taxon>Bacillota</taxon>
        <taxon>Bacilli</taxon>
        <taxon>Lactobacillales</taxon>
        <taxon>Enterococcaceae</taxon>
        <taxon>Enterococcus</taxon>
    </lineage>
</organism>
<protein>
    <submittedName>
        <fullName evidence="5">Peptidase C56</fullName>
    </submittedName>
</protein>
<dbReference type="Pfam" id="PF01965">
    <property type="entry name" value="DJ-1_PfpI"/>
    <property type="match status" value="1"/>
</dbReference>
<evidence type="ECO:0000313" key="5">
    <source>
        <dbReference type="EMBL" id="KWX18103.1"/>
    </source>
</evidence>
<dbReference type="AlphaFoldDB" id="A0A132P713"/>
<comment type="caution">
    <text evidence="5">The sequence shown here is derived from an EMBL/GenBank/DDBJ whole genome shotgun (WGS) entry which is preliminary data.</text>
</comment>
<keyword evidence="1" id="KW-0346">Stress response</keyword>
<dbReference type="GO" id="GO:0005737">
    <property type="term" value="C:cytoplasm"/>
    <property type="evidence" value="ECO:0007669"/>
    <property type="project" value="TreeGrafter"/>
</dbReference>
<dbReference type="CDD" id="cd03141">
    <property type="entry name" value="GATase1_Hsp31_like"/>
    <property type="match status" value="1"/>
</dbReference>
<dbReference type="EMBL" id="LRHK01000001">
    <property type="protein sequence ID" value="KWX18103.1"/>
    <property type="molecule type" value="Genomic_DNA"/>
</dbReference>
<sequence>MKVLIVLTNVEKYEKIERPTGLWLSELTHFYDVLVKNGIDADFVSPKGGYVPLEPQSVLNMDEIDWAYYEDEDFRNRALGNTLRPDDVDANDYAAVYYAGGHGTMWDFPEAIDLGKVASQIYRNEGLVSAVCHGVVGLLPVTDESGKSILAGRTVTGFSNEEEEANGTTNEVPFLAEDALKEKGANYQSGAAFSEVVQIDGRLLTGQNLQSAHQLGEAVVEALKN</sequence>
<evidence type="ECO:0000256" key="1">
    <source>
        <dbReference type="ARBA" id="ARBA00023016"/>
    </source>
</evidence>
<keyword evidence="2" id="KW-0456">Lyase</keyword>